<dbReference type="RefSeq" id="WP_156232116.1">
    <property type="nucleotide sequence ID" value="NZ_CP046455.1"/>
</dbReference>
<dbReference type="Pfam" id="PF13480">
    <property type="entry name" value="Acetyltransf_6"/>
    <property type="match status" value="1"/>
</dbReference>
<dbReference type="AlphaFoldDB" id="A0A6B8W994"/>
<sequence length="383" mass="43337">MDTIDRRARGETSEAETSVLGERFTLHGTLSPRLRMEWEELAARRGTRFSSRPSYAWTWFETLGKGELALATLHRDGRLVALLPLHSRRRLGITVHRLLGHGLGTIGEALAADAEALKALMSQLREARLVLELTHVPVGSPLLAELRADAGWQVHYRQDDHCLGMKLPAGTRARDLRSAKTLSHLRRARTRAEQKFGPLEFVVIRSVAELDRHWAEMVRLSEAATEQDRVRRLNLLGPEHLEFSRRFLTWEAEQGNLFAVAVLLDKVMAGCALQLQSGNLAEGWFTRFDPEFAALRPGHQLIEHLVDIHDAEGITHVDMMLGRNAYKEEWENCDYAVGTVFAVPRCKSWQLPAARLIRGVSEKVHGQLAQFRPRLSNLLGKRR</sequence>
<gene>
    <name evidence="2" type="ORF">COCCU_13140</name>
</gene>
<evidence type="ECO:0000313" key="3">
    <source>
        <dbReference type="Proteomes" id="UP000424462"/>
    </source>
</evidence>
<dbReference type="InterPro" id="IPR016181">
    <property type="entry name" value="Acyl_CoA_acyltransferase"/>
</dbReference>
<keyword evidence="3" id="KW-1185">Reference proteome</keyword>
<dbReference type="SUPFAM" id="SSF55729">
    <property type="entry name" value="Acyl-CoA N-acyltransferases (Nat)"/>
    <property type="match status" value="1"/>
</dbReference>
<evidence type="ECO:0000259" key="1">
    <source>
        <dbReference type="Pfam" id="PF13480"/>
    </source>
</evidence>
<proteinExistence type="predicted"/>
<dbReference type="EMBL" id="CP046455">
    <property type="protein sequence ID" value="QGU08527.1"/>
    <property type="molecule type" value="Genomic_DNA"/>
</dbReference>
<protein>
    <recommendedName>
        <fullName evidence="1">BioF2-like acetyltransferase domain-containing protein</fullName>
    </recommendedName>
</protein>
<evidence type="ECO:0000313" key="2">
    <source>
        <dbReference type="EMBL" id="QGU08527.1"/>
    </source>
</evidence>
<accession>A0A6B8W994</accession>
<dbReference type="InterPro" id="IPR038740">
    <property type="entry name" value="BioF2-like_GNAT_dom"/>
</dbReference>
<name>A0A6B8W994_9CORY</name>
<feature type="domain" description="BioF2-like acetyltransferase" evidence="1">
    <location>
        <begin position="180"/>
        <end position="328"/>
    </location>
</feature>
<organism evidence="2 3">
    <name type="scientific">Corynebacterium occultum</name>
    <dbReference type="NCBI Taxonomy" id="2675219"/>
    <lineage>
        <taxon>Bacteria</taxon>
        <taxon>Bacillati</taxon>
        <taxon>Actinomycetota</taxon>
        <taxon>Actinomycetes</taxon>
        <taxon>Mycobacteriales</taxon>
        <taxon>Corynebacteriaceae</taxon>
        <taxon>Corynebacterium</taxon>
    </lineage>
</organism>
<reference evidence="2 3" key="1">
    <citation type="submission" date="2019-11" db="EMBL/GenBank/DDBJ databases">
        <title>Complete genome sequence of Corynebacterium kalinowskii 1959, a novel Corynebacterium species isolated from soil of a small paddock in Vilsendorf, Germany.</title>
        <authorList>
            <person name="Schaffert L."/>
            <person name="Ruwe M."/>
            <person name="Milse J."/>
            <person name="Hanuschka K."/>
            <person name="Ortseifen V."/>
            <person name="Droste J."/>
            <person name="Brandt D."/>
            <person name="Schlueter L."/>
            <person name="Kutter Y."/>
            <person name="Vinke S."/>
            <person name="Viehoefer P."/>
            <person name="Jacob L."/>
            <person name="Luebke N.-C."/>
            <person name="Schulte-Berndt E."/>
            <person name="Hain C."/>
            <person name="Linder M."/>
            <person name="Schmidt P."/>
            <person name="Wollenschlaeger L."/>
            <person name="Luttermann T."/>
            <person name="Thieme E."/>
            <person name="Hassa J."/>
            <person name="Haak M."/>
            <person name="Wittchen M."/>
            <person name="Mentz A."/>
            <person name="Persicke M."/>
            <person name="Busche T."/>
            <person name="Ruckert C."/>
        </authorList>
    </citation>
    <scope>NUCLEOTIDE SEQUENCE [LARGE SCALE GENOMIC DNA]</scope>
    <source>
        <strain evidence="2 3">2039</strain>
    </source>
</reference>
<dbReference type="KEGG" id="cok:COCCU_13140"/>
<dbReference type="Proteomes" id="UP000424462">
    <property type="component" value="Chromosome"/>
</dbReference>